<organism evidence="1 2">
    <name type="scientific">Virgibacillus alimentarius</name>
    <dbReference type="NCBI Taxonomy" id="698769"/>
    <lineage>
        <taxon>Bacteria</taxon>
        <taxon>Bacillati</taxon>
        <taxon>Bacillota</taxon>
        <taxon>Bacilli</taxon>
        <taxon>Bacillales</taxon>
        <taxon>Bacillaceae</taxon>
        <taxon>Virgibacillus</taxon>
    </lineage>
</organism>
<protein>
    <submittedName>
        <fullName evidence="1">Carbonic anhydrase/acetyltransferase-like protein (Isoleucine patch superfamily)</fullName>
    </submittedName>
</protein>
<name>A0ABS4SA02_9BACI</name>
<comment type="caution">
    <text evidence="1">The sequence shown here is derived from an EMBL/GenBank/DDBJ whole genome shotgun (WGS) entry which is preliminary data.</text>
</comment>
<accession>A0ABS4SA02</accession>
<dbReference type="RefSeq" id="WP_226371390.1">
    <property type="nucleotide sequence ID" value="NZ_JAGIKX010000024.1"/>
</dbReference>
<proteinExistence type="predicted"/>
<evidence type="ECO:0000313" key="1">
    <source>
        <dbReference type="EMBL" id="MBP2258341.1"/>
    </source>
</evidence>
<dbReference type="SUPFAM" id="SSF51161">
    <property type="entry name" value="Trimeric LpxA-like enzymes"/>
    <property type="match status" value="1"/>
</dbReference>
<dbReference type="InterPro" id="IPR047324">
    <property type="entry name" value="LbH_gamma_CA-like"/>
</dbReference>
<sequence length="173" mass="18753">MIYSLQNKKPHIHDSAYIAPGAHVMGDVTIGEQSSIWFNSVIRGDEAPIKIGKKCNIQDNSTCHLYEESPLILKDEVSVGHNVILHGCTLKKGALIGMGSTILDGAIIGENALIGANTLIPSGKEIPPRTLVLGSPGKVIRELTNEDLNLIQLTIDTYVKKAKDFKTQLQQLS</sequence>
<gene>
    <name evidence="1" type="ORF">J2Z81_002324</name>
</gene>
<dbReference type="PANTHER" id="PTHR13061">
    <property type="entry name" value="DYNACTIN SUBUNIT P25"/>
    <property type="match status" value="1"/>
</dbReference>
<dbReference type="Proteomes" id="UP001519294">
    <property type="component" value="Unassembled WGS sequence"/>
</dbReference>
<evidence type="ECO:0000313" key="2">
    <source>
        <dbReference type="Proteomes" id="UP001519294"/>
    </source>
</evidence>
<dbReference type="InterPro" id="IPR050484">
    <property type="entry name" value="Transf_Hexapept/Carb_Anhydrase"/>
</dbReference>
<dbReference type="CDD" id="cd04645">
    <property type="entry name" value="LbH_gamma_CA_like"/>
    <property type="match status" value="1"/>
</dbReference>
<dbReference type="EMBL" id="JAGIKX010000024">
    <property type="protein sequence ID" value="MBP2258341.1"/>
    <property type="molecule type" value="Genomic_DNA"/>
</dbReference>
<reference evidence="1 2" key="1">
    <citation type="submission" date="2021-03" db="EMBL/GenBank/DDBJ databases">
        <title>Genomic Encyclopedia of Type Strains, Phase IV (KMG-IV): sequencing the most valuable type-strain genomes for metagenomic binning, comparative biology and taxonomic classification.</title>
        <authorList>
            <person name="Goeker M."/>
        </authorList>
    </citation>
    <scope>NUCLEOTIDE SEQUENCE [LARGE SCALE GENOMIC DNA]</scope>
    <source>
        <strain evidence="1 2">DSM 25790</strain>
    </source>
</reference>
<dbReference type="InterPro" id="IPR001451">
    <property type="entry name" value="Hexapep"/>
</dbReference>
<keyword evidence="2" id="KW-1185">Reference proteome</keyword>
<dbReference type="PANTHER" id="PTHR13061:SF29">
    <property type="entry name" value="GAMMA CARBONIC ANHYDRASE-LIKE 1, MITOCHONDRIAL-RELATED"/>
    <property type="match status" value="1"/>
</dbReference>
<dbReference type="Pfam" id="PF00132">
    <property type="entry name" value="Hexapep"/>
    <property type="match status" value="2"/>
</dbReference>
<dbReference type="InterPro" id="IPR011004">
    <property type="entry name" value="Trimer_LpxA-like_sf"/>
</dbReference>
<dbReference type="Gene3D" id="2.160.10.10">
    <property type="entry name" value="Hexapeptide repeat proteins"/>
    <property type="match status" value="1"/>
</dbReference>